<dbReference type="STRING" id="1841610.A6X21_19685"/>
<name>A0A1C3EHX5_9PLAN</name>
<dbReference type="OrthoDB" id="247135at2"/>
<organism evidence="2 3">
    <name type="scientific">Planctopirus hydrillae</name>
    <dbReference type="NCBI Taxonomy" id="1841610"/>
    <lineage>
        <taxon>Bacteria</taxon>
        <taxon>Pseudomonadati</taxon>
        <taxon>Planctomycetota</taxon>
        <taxon>Planctomycetia</taxon>
        <taxon>Planctomycetales</taxon>
        <taxon>Planctomycetaceae</taxon>
        <taxon>Planctopirus</taxon>
    </lineage>
</organism>
<proteinExistence type="predicted"/>
<dbReference type="Proteomes" id="UP000094828">
    <property type="component" value="Unassembled WGS sequence"/>
</dbReference>
<dbReference type="InterPro" id="IPR047750">
    <property type="entry name" value="YdjY-like"/>
</dbReference>
<evidence type="ECO:0000256" key="1">
    <source>
        <dbReference type="SAM" id="MobiDB-lite"/>
    </source>
</evidence>
<reference evidence="2 3" key="1">
    <citation type="submission" date="2016-05" db="EMBL/GenBank/DDBJ databases">
        <title>Genomic and physiological characterization of Planctopirus sp. isolated from fresh water lake.</title>
        <authorList>
            <person name="Subhash Y."/>
            <person name="Ramana C."/>
        </authorList>
    </citation>
    <scope>NUCLEOTIDE SEQUENCE [LARGE SCALE GENOMIC DNA]</scope>
    <source>
        <strain evidence="2 3">JC280</strain>
    </source>
</reference>
<dbReference type="AlphaFoldDB" id="A0A1C3EHX5"/>
<comment type="caution">
    <text evidence="2">The sequence shown here is derived from an EMBL/GenBank/DDBJ whole genome shotgun (WGS) entry which is preliminary data.</text>
</comment>
<protein>
    <submittedName>
        <fullName evidence="2">Uncharacterized protein</fullName>
    </submittedName>
</protein>
<dbReference type="EMBL" id="LYDR01000063">
    <property type="protein sequence ID" value="ODA32842.1"/>
    <property type="molecule type" value="Genomic_DNA"/>
</dbReference>
<evidence type="ECO:0000313" key="2">
    <source>
        <dbReference type="EMBL" id="ODA32842.1"/>
    </source>
</evidence>
<gene>
    <name evidence="2" type="ORF">A6X21_19685</name>
</gene>
<accession>A0A1C3EHX5</accession>
<dbReference type="NCBIfam" id="NF040466">
    <property type="entry name" value="ydjY_domain"/>
    <property type="match status" value="1"/>
</dbReference>
<feature type="region of interest" description="Disordered" evidence="1">
    <location>
        <begin position="43"/>
        <end position="65"/>
    </location>
</feature>
<keyword evidence="3" id="KW-1185">Reference proteome</keyword>
<sequence length="335" mass="36477">MIMSGKPLAITSGLFICLAFLAGFSLFNANLAVSQVPVGDQNTAKSAPAAQTNPATVESQKSVENSNDKLTALNPSGTVQVDAANKRLLVKGRVVLREGQLEMLACPRQTKEHESIIAVDAPAQLVHAGLLALGAKTGTGVKFQPKFQPPTGEKLLINISWKDAQGKDHKVSAQSWVRNATRRYFVASLPKIDEELKFPEESGLIWDNRQKELLWYGHMTQEKKAELKKTVTDPRLQASIDKFFNDSQFAEMKADFVFVGSLFEADPDSGKQRYLADGGDLICVANFSTATIDVATASTNTGEDLLFEAYTERIPPVETPITLEIQLAEATAPKP</sequence>
<evidence type="ECO:0000313" key="3">
    <source>
        <dbReference type="Proteomes" id="UP000094828"/>
    </source>
</evidence>